<dbReference type="GO" id="GO:0008028">
    <property type="term" value="F:monocarboxylic acid transmembrane transporter activity"/>
    <property type="evidence" value="ECO:0007669"/>
    <property type="project" value="TreeGrafter"/>
</dbReference>
<dbReference type="AlphaFoldDB" id="A0A0K8RHP7"/>
<dbReference type="PROSITE" id="PS50850">
    <property type="entry name" value="MFS"/>
    <property type="match status" value="1"/>
</dbReference>
<dbReference type="InterPro" id="IPR036259">
    <property type="entry name" value="MFS_trans_sf"/>
</dbReference>
<keyword evidence="2" id="KW-1133">Transmembrane helix</keyword>
<dbReference type="PANTHER" id="PTHR11360">
    <property type="entry name" value="MONOCARBOXYLATE TRANSPORTER"/>
    <property type="match status" value="1"/>
</dbReference>
<feature type="domain" description="Major facilitator superfamily (MFS) profile" evidence="3">
    <location>
        <begin position="16"/>
        <end position="549"/>
    </location>
</feature>
<dbReference type="InterPro" id="IPR011701">
    <property type="entry name" value="MFS"/>
</dbReference>
<feature type="transmembrane region" description="Helical" evidence="2">
    <location>
        <begin position="84"/>
        <end position="103"/>
    </location>
</feature>
<dbReference type="InterPro" id="IPR020846">
    <property type="entry name" value="MFS_dom"/>
</dbReference>
<dbReference type="Gene3D" id="1.20.1250.20">
    <property type="entry name" value="MFS general substrate transporter like domains"/>
    <property type="match status" value="2"/>
</dbReference>
<dbReference type="SUPFAM" id="SSF103473">
    <property type="entry name" value="MFS general substrate transporter"/>
    <property type="match status" value="1"/>
</dbReference>
<accession>A0A0K8RHP7</accession>
<organism evidence="4">
    <name type="scientific">Ixodes ricinus</name>
    <name type="common">Common tick</name>
    <name type="synonym">Acarus ricinus</name>
    <dbReference type="NCBI Taxonomy" id="34613"/>
    <lineage>
        <taxon>Eukaryota</taxon>
        <taxon>Metazoa</taxon>
        <taxon>Ecdysozoa</taxon>
        <taxon>Arthropoda</taxon>
        <taxon>Chelicerata</taxon>
        <taxon>Arachnida</taxon>
        <taxon>Acari</taxon>
        <taxon>Parasitiformes</taxon>
        <taxon>Ixodida</taxon>
        <taxon>Ixodoidea</taxon>
        <taxon>Ixodidae</taxon>
        <taxon>Ixodinae</taxon>
        <taxon>Ixodes</taxon>
    </lineage>
</organism>
<feature type="transmembrane region" description="Helical" evidence="2">
    <location>
        <begin position="173"/>
        <end position="192"/>
    </location>
</feature>
<proteinExistence type="evidence at transcript level"/>
<evidence type="ECO:0000256" key="1">
    <source>
        <dbReference type="ARBA" id="ARBA00004141"/>
    </source>
</evidence>
<evidence type="ECO:0000313" key="4">
    <source>
        <dbReference type="EMBL" id="JAA70596.1"/>
    </source>
</evidence>
<feature type="transmembrane region" description="Helical" evidence="2">
    <location>
        <begin position="16"/>
        <end position="43"/>
    </location>
</feature>
<protein>
    <submittedName>
        <fullName evidence="4">Putative monocarboxylate transporter</fullName>
    </submittedName>
</protein>
<dbReference type="GO" id="GO:0016020">
    <property type="term" value="C:membrane"/>
    <property type="evidence" value="ECO:0007669"/>
    <property type="project" value="UniProtKB-SubCell"/>
</dbReference>
<dbReference type="PANTHER" id="PTHR11360:SF303">
    <property type="entry name" value="MAJOR FACILITATOR SUPERFAMILY (MFS) PROFILE DOMAIN-CONTAINING PROTEIN"/>
    <property type="match status" value="1"/>
</dbReference>
<feature type="transmembrane region" description="Helical" evidence="2">
    <location>
        <begin position="460"/>
        <end position="483"/>
    </location>
</feature>
<feature type="transmembrane region" description="Helical" evidence="2">
    <location>
        <begin position="490"/>
        <end position="513"/>
    </location>
</feature>
<feature type="transmembrane region" description="Helical" evidence="2">
    <location>
        <begin position="141"/>
        <end position="161"/>
    </location>
</feature>
<reference evidence="4" key="1">
    <citation type="submission" date="2012-12" db="EMBL/GenBank/DDBJ databases">
        <title>Identification and characterization of a phenylalanine ammonia-lyase gene family in Isatis indigotica Fort.</title>
        <authorList>
            <person name="Liu Q."/>
            <person name="Chen J."/>
            <person name="Zhou X."/>
            <person name="Di P."/>
            <person name="Xiao Y."/>
            <person name="Xuan H."/>
            <person name="Zhang L."/>
            <person name="Chen W."/>
        </authorList>
    </citation>
    <scope>NUCLEOTIDE SEQUENCE</scope>
    <source>
        <tissue evidence="4">Salivary gland</tissue>
    </source>
</reference>
<evidence type="ECO:0000256" key="2">
    <source>
        <dbReference type="SAM" id="Phobius"/>
    </source>
</evidence>
<sequence>MGLSKKPALRHRQMHGLLIVAAVFWINLFVLGFFRAGGVLYVAMVRTFECSYEKASWPFSLAGATLCMTGPFASALSRLLSIRLIVTIGALITSVAISCCFFADEIVTVVILLGILYGIGTGLICNLTPLLLTQCFEKHRAIACGVAYSGSTIGSFFWPALLEYLIHQYGLRGSLLIYGAIILHGVLGAILLRPFAKVPQAEADAPKCAQESDRDVLEPLQKCQSVDFQPMHNGSSNLPTQFTGRRISSHASLASAVEETDNISTCAISVSNMCMVLSDGDRRFSRDEQTGLVLKKKCTSVSSCDKLRGSSGFLHSRRSSAETAVHEGSVVAQAQEKEVPENDNGAVSWCSTVIRVVQRDLQLLRNQYFIFVTVSAVGFFFVFTTFIIIIPDYATDQGLTPSDGVFLLSVYGISDLLSKPIPGLLAYNNLLSNKGIFISGGFITGLIMLVMPFMHSYWSFVVVTLLFGLMTGGLIFMSPVLLTEFLGPQLAVMAFGLSNLFIGLASLMRPFIIGYFKDNWNSYNGLFYTMAAACIFSSLIWFVDPILTKMQTRRDEKADCEKPQAV</sequence>
<keyword evidence="2" id="KW-0812">Transmembrane</keyword>
<feature type="transmembrane region" description="Helical" evidence="2">
    <location>
        <begin position="109"/>
        <end position="132"/>
    </location>
</feature>
<dbReference type="FunFam" id="1.20.1250.20:FF:001150">
    <property type="entry name" value="Monocarboxylate transporter, putative"/>
    <property type="match status" value="1"/>
</dbReference>
<feature type="transmembrane region" description="Helical" evidence="2">
    <location>
        <begin position="55"/>
        <end position="77"/>
    </location>
</feature>
<feature type="transmembrane region" description="Helical" evidence="2">
    <location>
        <begin position="525"/>
        <end position="547"/>
    </location>
</feature>
<feature type="transmembrane region" description="Helical" evidence="2">
    <location>
        <begin position="435"/>
        <end position="454"/>
    </location>
</feature>
<comment type="subcellular location">
    <subcellularLocation>
        <location evidence="1">Membrane</location>
        <topology evidence="1">Multi-pass membrane protein</topology>
    </subcellularLocation>
</comment>
<dbReference type="EMBL" id="GADI01003212">
    <property type="protein sequence ID" value="JAA70596.1"/>
    <property type="molecule type" value="mRNA"/>
</dbReference>
<dbReference type="InterPro" id="IPR050327">
    <property type="entry name" value="Proton-linked_MCT"/>
</dbReference>
<keyword evidence="2" id="KW-0472">Membrane</keyword>
<feature type="transmembrane region" description="Helical" evidence="2">
    <location>
        <begin position="368"/>
        <end position="390"/>
    </location>
</feature>
<evidence type="ECO:0000259" key="3">
    <source>
        <dbReference type="PROSITE" id="PS50850"/>
    </source>
</evidence>
<feature type="transmembrane region" description="Helical" evidence="2">
    <location>
        <begin position="405"/>
        <end position="428"/>
    </location>
</feature>
<name>A0A0K8RHP7_IXORI</name>
<dbReference type="Pfam" id="PF07690">
    <property type="entry name" value="MFS_1"/>
    <property type="match status" value="2"/>
</dbReference>